<evidence type="ECO:0000313" key="2">
    <source>
        <dbReference type="Proteomes" id="UP000078200"/>
    </source>
</evidence>
<sequence length="172" mass="19117">MLGSSSHFPAEGLTKIADNIWEVLQGNEVIPLTHNSNVLKLYKHHNNAMQEFSQVTAVEVSALPANRFAYNKKTYGIISAASNGPNIETYGKKWFNANFCLRSDFPFICTMADIPKAIIGADVFGKFGPLVDIKRKQLLNPFTISTNASLFSFNSRKTWITPTIYGVVEVIN</sequence>
<evidence type="ECO:0000313" key="1">
    <source>
        <dbReference type="EnsemblMetazoa" id="GAUT022095-PA"/>
    </source>
</evidence>
<proteinExistence type="predicted"/>
<name>A0A1A9V0T7_GLOAU</name>
<protein>
    <submittedName>
        <fullName evidence="1">Uncharacterized protein</fullName>
    </submittedName>
</protein>
<dbReference type="STRING" id="7395.A0A1A9V0T7"/>
<dbReference type="AlphaFoldDB" id="A0A1A9V0T7"/>
<dbReference type="Proteomes" id="UP000078200">
    <property type="component" value="Unassembled WGS sequence"/>
</dbReference>
<accession>A0A1A9V0T7</accession>
<keyword evidence="2" id="KW-1185">Reference proteome</keyword>
<organism evidence="1 2">
    <name type="scientific">Glossina austeni</name>
    <name type="common">Savannah tsetse fly</name>
    <dbReference type="NCBI Taxonomy" id="7395"/>
    <lineage>
        <taxon>Eukaryota</taxon>
        <taxon>Metazoa</taxon>
        <taxon>Ecdysozoa</taxon>
        <taxon>Arthropoda</taxon>
        <taxon>Hexapoda</taxon>
        <taxon>Insecta</taxon>
        <taxon>Pterygota</taxon>
        <taxon>Neoptera</taxon>
        <taxon>Endopterygota</taxon>
        <taxon>Diptera</taxon>
        <taxon>Brachycera</taxon>
        <taxon>Muscomorpha</taxon>
        <taxon>Hippoboscoidea</taxon>
        <taxon>Glossinidae</taxon>
        <taxon>Glossina</taxon>
    </lineage>
</organism>
<dbReference type="EnsemblMetazoa" id="GAUT022095-RA">
    <property type="protein sequence ID" value="GAUT022095-PA"/>
    <property type="gene ID" value="GAUT022095"/>
</dbReference>
<dbReference type="VEuPathDB" id="VectorBase:GAUT022095"/>
<reference evidence="1" key="1">
    <citation type="submission" date="2020-05" db="UniProtKB">
        <authorList>
            <consortium name="EnsemblMetazoa"/>
        </authorList>
    </citation>
    <scope>IDENTIFICATION</scope>
    <source>
        <strain evidence="1">TTRI</strain>
    </source>
</reference>